<feature type="domain" description="OmpA-like" evidence="11">
    <location>
        <begin position="354"/>
        <end position="470"/>
    </location>
</feature>
<evidence type="ECO:0000313" key="12">
    <source>
        <dbReference type="EMBL" id="PRP99628.1"/>
    </source>
</evidence>
<evidence type="ECO:0000256" key="1">
    <source>
        <dbReference type="ARBA" id="ARBA00004571"/>
    </source>
</evidence>
<dbReference type="InterPro" id="IPR006665">
    <property type="entry name" value="OmpA-like"/>
</dbReference>
<feature type="compositionally biased region" description="Basic and acidic residues" evidence="10">
    <location>
        <begin position="285"/>
        <end position="297"/>
    </location>
</feature>
<dbReference type="InterPro" id="IPR036737">
    <property type="entry name" value="OmpA-like_sf"/>
</dbReference>
<evidence type="ECO:0000256" key="6">
    <source>
        <dbReference type="ARBA" id="ARBA00023114"/>
    </source>
</evidence>
<keyword evidence="3" id="KW-1134">Transmembrane beta strand</keyword>
<organism evidence="12 13">
    <name type="scientific">Enhygromyxa salina</name>
    <dbReference type="NCBI Taxonomy" id="215803"/>
    <lineage>
        <taxon>Bacteria</taxon>
        <taxon>Pseudomonadati</taxon>
        <taxon>Myxococcota</taxon>
        <taxon>Polyangia</taxon>
        <taxon>Nannocystales</taxon>
        <taxon>Nannocystaceae</taxon>
        <taxon>Enhygromyxa</taxon>
    </lineage>
</organism>
<dbReference type="GO" id="GO:0009279">
    <property type="term" value="C:cell outer membrane"/>
    <property type="evidence" value="ECO:0007669"/>
    <property type="project" value="UniProtKB-SubCell"/>
</dbReference>
<dbReference type="CDD" id="cd07185">
    <property type="entry name" value="OmpA_C-like"/>
    <property type="match status" value="1"/>
</dbReference>
<dbReference type="InterPro" id="IPR011250">
    <property type="entry name" value="OMP/PagP_B-barrel"/>
</dbReference>
<dbReference type="Gene3D" id="2.40.160.20">
    <property type="match status" value="1"/>
</dbReference>
<dbReference type="PANTHER" id="PTHR30329">
    <property type="entry name" value="STATOR ELEMENT OF FLAGELLAR MOTOR COMPLEX"/>
    <property type="match status" value="1"/>
</dbReference>
<dbReference type="EMBL" id="PVNL01000120">
    <property type="protein sequence ID" value="PRP99628.1"/>
    <property type="molecule type" value="Genomic_DNA"/>
</dbReference>
<evidence type="ECO:0000259" key="11">
    <source>
        <dbReference type="PROSITE" id="PS51123"/>
    </source>
</evidence>
<dbReference type="PROSITE" id="PS51123">
    <property type="entry name" value="OMPA_2"/>
    <property type="match status" value="1"/>
</dbReference>
<evidence type="ECO:0000256" key="4">
    <source>
        <dbReference type="ARBA" id="ARBA00022692"/>
    </source>
</evidence>
<dbReference type="Pfam" id="PF00691">
    <property type="entry name" value="OmpA"/>
    <property type="match status" value="1"/>
</dbReference>
<dbReference type="PRINTS" id="PR01023">
    <property type="entry name" value="NAFLGMOTY"/>
</dbReference>
<keyword evidence="5" id="KW-0406">Ion transport</keyword>
<keyword evidence="2" id="KW-0813">Transport</keyword>
<evidence type="ECO:0000256" key="2">
    <source>
        <dbReference type="ARBA" id="ARBA00022448"/>
    </source>
</evidence>
<name>A0A2S9Y3E9_9BACT</name>
<feature type="compositionally biased region" description="Basic and acidic residues" evidence="10">
    <location>
        <begin position="327"/>
        <end position="341"/>
    </location>
</feature>
<dbReference type="GO" id="GO:0046930">
    <property type="term" value="C:pore complex"/>
    <property type="evidence" value="ECO:0007669"/>
    <property type="project" value="UniProtKB-KW"/>
</dbReference>
<evidence type="ECO:0000256" key="7">
    <source>
        <dbReference type="ARBA" id="ARBA00023136"/>
    </source>
</evidence>
<feature type="region of interest" description="Disordered" evidence="10">
    <location>
        <begin position="63"/>
        <end position="108"/>
    </location>
</feature>
<evidence type="ECO:0000256" key="5">
    <source>
        <dbReference type="ARBA" id="ARBA00023065"/>
    </source>
</evidence>
<keyword evidence="6" id="KW-0626">Porin</keyword>
<protein>
    <submittedName>
        <fullName evidence="12">Outer membrane porin F</fullName>
    </submittedName>
</protein>
<dbReference type="AlphaFoldDB" id="A0A2S9Y3E9"/>
<feature type="compositionally biased region" description="Basic and acidic residues" evidence="10">
    <location>
        <begin position="98"/>
        <end position="108"/>
    </location>
</feature>
<keyword evidence="4" id="KW-0812">Transmembrane</keyword>
<comment type="caution">
    <text evidence="12">The sequence shown here is derived from an EMBL/GenBank/DDBJ whole genome shotgun (WGS) entry which is preliminary data.</text>
</comment>
<evidence type="ECO:0000256" key="9">
    <source>
        <dbReference type="PROSITE-ProRule" id="PRU00473"/>
    </source>
</evidence>
<sequence>MLSRRAIPPGVITSELAPVTDHSPNMQSPPVTRRRGDLHPALRSMLGMTVGAGLLLAPTLAHAGKGKTEGPKASLEASASTDDGGSASADASASNENARPKGERWIDRFPPDPMMLELGVWGGVLFPSPQLELFEADRSLPQQGRKQYGILAPDVGVRLGFYPLRHFGIEAEGGVMPASLRDSGGKPIIWAGRGHLVGQIGLWRLTPFIVAGAGAMGVASPRADVGSEADIAIHFGAGLKFFINYWLLLRLDIRDNLTNRVGVGEGVTHSPEILLGLSVTLNRKSEKPVRDRDHDGIPDNEDQCPTEPGPAPTGCPPDEDQDEIPDEQDKCPTEPETKNGFDDDDGCPDVVPSEFADLAGILKGINFDSDKDVIKKDSKPILDRAVEVLQLYPQVRVEISGHTDSNGGYEHNVDLSQRRAEAVKRYLVEAGIDESRIETRGAGPNEPIDTNDTSAGRAENRRIEVKILTH</sequence>
<reference evidence="12 13" key="1">
    <citation type="submission" date="2018-03" db="EMBL/GenBank/DDBJ databases">
        <title>Draft Genome Sequences of the Obligatory Marine Myxobacteria Enhygromyxa salina SWB007.</title>
        <authorList>
            <person name="Poehlein A."/>
            <person name="Moghaddam J.A."/>
            <person name="Harms H."/>
            <person name="Alanjari M."/>
            <person name="Koenig G.M."/>
            <person name="Daniel R."/>
            <person name="Schaeberle T.F."/>
        </authorList>
    </citation>
    <scope>NUCLEOTIDE SEQUENCE [LARGE SCALE GENOMIC DNA]</scope>
    <source>
        <strain evidence="12 13">SWB007</strain>
    </source>
</reference>
<proteinExistence type="predicted"/>
<keyword evidence="8" id="KW-0998">Cell outer membrane</keyword>
<dbReference type="PRINTS" id="PR01021">
    <property type="entry name" value="OMPADOMAIN"/>
</dbReference>
<feature type="compositionally biased region" description="Low complexity" evidence="10">
    <location>
        <begin position="77"/>
        <end position="94"/>
    </location>
</feature>
<feature type="region of interest" description="Disordered" evidence="10">
    <location>
        <begin position="437"/>
        <end position="461"/>
    </location>
</feature>
<evidence type="ECO:0000256" key="10">
    <source>
        <dbReference type="SAM" id="MobiDB-lite"/>
    </source>
</evidence>
<gene>
    <name evidence="12" type="primary">oprF_8</name>
    <name evidence="12" type="ORF">ENSA7_62680</name>
</gene>
<dbReference type="GO" id="GO:0006811">
    <property type="term" value="P:monoatomic ion transport"/>
    <property type="evidence" value="ECO:0007669"/>
    <property type="project" value="UniProtKB-KW"/>
</dbReference>
<dbReference type="InterPro" id="IPR050330">
    <property type="entry name" value="Bact_OuterMem_StrucFunc"/>
</dbReference>
<comment type="subcellular location">
    <subcellularLocation>
        <location evidence="1">Cell outer membrane</location>
        <topology evidence="1">Multi-pass membrane protein</topology>
    </subcellularLocation>
</comment>
<dbReference type="Gene3D" id="3.30.1330.60">
    <property type="entry name" value="OmpA-like domain"/>
    <property type="match status" value="1"/>
</dbReference>
<dbReference type="SUPFAM" id="SSF103647">
    <property type="entry name" value="TSP type-3 repeat"/>
    <property type="match status" value="1"/>
</dbReference>
<dbReference type="OrthoDB" id="9805566at2"/>
<dbReference type="PANTHER" id="PTHR30329:SF21">
    <property type="entry name" value="LIPOPROTEIN YIAD-RELATED"/>
    <property type="match status" value="1"/>
</dbReference>
<dbReference type="GO" id="GO:0015288">
    <property type="term" value="F:porin activity"/>
    <property type="evidence" value="ECO:0007669"/>
    <property type="project" value="UniProtKB-KW"/>
</dbReference>
<dbReference type="GO" id="GO:0005509">
    <property type="term" value="F:calcium ion binding"/>
    <property type="evidence" value="ECO:0007669"/>
    <property type="project" value="InterPro"/>
</dbReference>
<evidence type="ECO:0000313" key="13">
    <source>
        <dbReference type="Proteomes" id="UP000238823"/>
    </source>
</evidence>
<dbReference type="SUPFAM" id="SSF56925">
    <property type="entry name" value="OMPA-like"/>
    <property type="match status" value="1"/>
</dbReference>
<dbReference type="InterPro" id="IPR028974">
    <property type="entry name" value="TSP_type-3_rpt"/>
</dbReference>
<evidence type="ECO:0000256" key="8">
    <source>
        <dbReference type="ARBA" id="ARBA00023237"/>
    </source>
</evidence>
<feature type="compositionally biased region" description="Acidic residues" evidence="10">
    <location>
        <begin position="317"/>
        <end position="326"/>
    </location>
</feature>
<dbReference type="Proteomes" id="UP000238823">
    <property type="component" value="Unassembled WGS sequence"/>
</dbReference>
<accession>A0A2S9Y3E9</accession>
<feature type="region of interest" description="Disordered" evidence="10">
    <location>
        <begin position="285"/>
        <end position="346"/>
    </location>
</feature>
<keyword evidence="7 9" id="KW-0472">Membrane</keyword>
<dbReference type="SUPFAM" id="SSF103088">
    <property type="entry name" value="OmpA-like"/>
    <property type="match status" value="1"/>
</dbReference>
<evidence type="ECO:0000256" key="3">
    <source>
        <dbReference type="ARBA" id="ARBA00022452"/>
    </source>
</evidence>
<feature type="region of interest" description="Disordered" evidence="10">
    <location>
        <begin position="1"/>
        <end position="36"/>
    </location>
</feature>
<dbReference type="InterPro" id="IPR006664">
    <property type="entry name" value="OMP_bac"/>
</dbReference>